<protein>
    <submittedName>
        <fullName evidence="1">2'-5' RNA ligase family protein</fullName>
    </submittedName>
</protein>
<sequence>MPNAPQPQEKPQLHFLLFVAVPPPEVVAQIEQAWSLANRRDRFRRATLHMTILPVDRTYQFTPEMVAALSQPLDGLDFPAFDLTLDLLTTFGPQRRRDRPLVLTGRQENPAPDALCQMLWHRLARSGLGVPRHRVTPHVTLAYGKPLPPDGIPVPPVHWRVDELVLIDSLQGLGRHVPLARWRLA</sequence>
<dbReference type="Proteomes" id="UP000663629">
    <property type="component" value="Chromosome 2"/>
</dbReference>
<evidence type="ECO:0000313" key="1">
    <source>
        <dbReference type="EMBL" id="QRZ15283.1"/>
    </source>
</evidence>
<name>A0ABX7JPN8_9RHOB</name>
<dbReference type="Gene3D" id="3.90.1140.10">
    <property type="entry name" value="Cyclic phosphodiesterase"/>
    <property type="match status" value="1"/>
</dbReference>
<accession>A0ABX7JPN8</accession>
<keyword evidence="2" id="KW-1185">Reference proteome</keyword>
<gene>
    <name evidence="1" type="ORF">JWJ88_20420</name>
</gene>
<dbReference type="InterPro" id="IPR009097">
    <property type="entry name" value="Cyclic_Pdiesterase"/>
</dbReference>
<dbReference type="Pfam" id="PF13563">
    <property type="entry name" value="2_5_RNA_ligase2"/>
    <property type="match status" value="1"/>
</dbReference>
<keyword evidence="1" id="KW-0436">Ligase</keyword>
<dbReference type="GO" id="GO:0016874">
    <property type="term" value="F:ligase activity"/>
    <property type="evidence" value="ECO:0007669"/>
    <property type="project" value="UniProtKB-KW"/>
</dbReference>
<organism evidence="1 2">
    <name type="scientific">Paracoccus methylovorus</name>
    <dbReference type="NCBI Taxonomy" id="2812658"/>
    <lineage>
        <taxon>Bacteria</taxon>
        <taxon>Pseudomonadati</taxon>
        <taxon>Pseudomonadota</taxon>
        <taxon>Alphaproteobacteria</taxon>
        <taxon>Rhodobacterales</taxon>
        <taxon>Paracoccaceae</taxon>
        <taxon>Paracoccus</taxon>
    </lineage>
</organism>
<reference evidence="1 2" key="1">
    <citation type="submission" date="2021-02" db="EMBL/GenBank/DDBJ databases">
        <title>Paracoccus methylovroum sp.nov., a new methanol and methylamine utilizing methylotrophic denitrifer.</title>
        <authorList>
            <person name="Timsy T."/>
            <person name="Behrendt U."/>
            <person name="Ulrich A."/>
            <person name="Spanner T."/>
            <person name="Foesel B.U."/>
            <person name="Horn M.A."/>
            <person name="Kolb S."/>
        </authorList>
    </citation>
    <scope>NUCLEOTIDE SEQUENCE [LARGE SCALE GENOMIC DNA]</scope>
    <source>
        <strain evidence="1 2">H4-D09</strain>
    </source>
</reference>
<proteinExistence type="predicted"/>
<dbReference type="RefSeq" id="WP_205296229.1">
    <property type="nucleotide sequence ID" value="NZ_CP070371.1"/>
</dbReference>
<dbReference type="SUPFAM" id="SSF55144">
    <property type="entry name" value="LigT-like"/>
    <property type="match status" value="1"/>
</dbReference>
<dbReference type="EMBL" id="CP070371">
    <property type="protein sequence ID" value="QRZ15283.1"/>
    <property type="molecule type" value="Genomic_DNA"/>
</dbReference>
<evidence type="ECO:0000313" key="2">
    <source>
        <dbReference type="Proteomes" id="UP000663629"/>
    </source>
</evidence>